<gene>
    <name evidence="4" type="ORF">ACH4WX_17795</name>
</gene>
<sequence>MSEGYFPAMIEPPRPGFTGVVWPARPADRLARELTTGPGSVPMAEAVQAWTRLAASFGAAVVEYEKAIVEMRGAWGSGRSDAVLQRISTLRDWLVEAAGAAAANAARFQAQVAAYEVARLTMPHTADIEQIQQVQRMLESVGGLVGAPIKAVAAETDKDSDMAKAVASRVMENYEKATEPLALPWQQTAPPVVAPETALAAEHAAAAATSAPAPAPGVRGGMPLGALGIGSVPIPVAVPRVPTAYSAPLYAQSATTPETAPQTTPVTSSAASSQAAPLAPGATAGAGGTAQDTSRFPRAGLPGDESDHLGAENELRAAPAVLGGIDPAAPAPGTRAGGTS</sequence>
<feature type="compositionally biased region" description="Basic and acidic residues" evidence="2">
    <location>
        <begin position="305"/>
        <end position="315"/>
    </location>
</feature>
<accession>A0ABW7TNH7</accession>
<dbReference type="GeneID" id="93503684"/>
<dbReference type="Pfam" id="PF00823">
    <property type="entry name" value="PPE"/>
    <property type="match status" value="1"/>
</dbReference>
<evidence type="ECO:0000259" key="3">
    <source>
        <dbReference type="Pfam" id="PF00823"/>
    </source>
</evidence>
<keyword evidence="5" id="KW-1185">Reference proteome</keyword>
<dbReference type="RefSeq" id="WP_231508605.1">
    <property type="nucleotide sequence ID" value="NZ_JBIRUQ010000004.1"/>
</dbReference>
<proteinExistence type="inferred from homology"/>
<protein>
    <submittedName>
        <fullName evidence="4">PPE domain-containing protein</fullName>
    </submittedName>
</protein>
<dbReference type="Proteomes" id="UP001611263">
    <property type="component" value="Unassembled WGS sequence"/>
</dbReference>
<feature type="domain" description="PPE" evidence="3">
    <location>
        <begin position="22"/>
        <end position="182"/>
    </location>
</feature>
<evidence type="ECO:0000313" key="5">
    <source>
        <dbReference type="Proteomes" id="UP001611263"/>
    </source>
</evidence>
<comment type="caution">
    <text evidence="4">The sequence shown here is derived from an EMBL/GenBank/DDBJ whole genome shotgun (WGS) entry which is preliminary data.</text>
</comment>
<organism evidence="4 5">
    <name type="scientific">Nocardia carnea</name>
    <dbReference type="NCBI Taxonomy" id="37328"/>
    <lineage>
        <taxon>Bacteria</taxon>
        <taxon>Bacillati</taxon>
        <taxon>Actinomycetota</taxon>
        <taxon>Actinomycetes</taxon>
        <taxon>Mycobacteriales</taxon>
        <taxon>Nocardiaceae</taxon>
        <taxon>Nocardia</taxon>
    </lineage>
</organism>
<dbReference type="EMBL" id="JBIRUQ010000004">
    <property type="protein sequence ID" value="MFI1462572.1"/>
    <property type="molecule type" value="Genomic_DNA"/>
</dbReference>
<comment type="similarity">
    <text evidence="1">Belongs to the mycobacterial PPE family.</text>
</comment>
<dbReference type="Gene3D" id="1.20.1260.20">
    <property type="entry name" value="PPE superfamily"/>
    <property type="match status" value="1"/>
</dbReference>
<dbReference type="InterPro" id="IPR000030">
    <property type="entry name" value="PPE_dom"/>
</dbReference>
<evidence type="ECO:0000313" key="4">
    <source>
        <dbReference type="EMBL" id="MFI1462572.1"/>
    </source>
</evidence>
<dbReference type="SUPFAM" id="SSF140459">
    <property type="entry name" value="PE/PPE dimer-like"/>
    <property type="match status" value="1"/>
</dbReference>
<reference evidence="4 5" key="1">
    <citation type="submission" date="2024-10" db="EMBL/GenBank/DDBJ databases">
        <title>The Natural Products Discovery Center: Release of the First 8490 Sequenced Strains for Exploring Actinobacteria Biosynthetic Diversity.</title>
        <authorList>
            <person name="Kalkreuter E."/>
            <person name="Kautsar S.A."/>
            <person name="Yang D."/>
            <person name="Bader C.D."/>
            <person name="Teijaro C.N."/>
            <person name="Fluegel L."/>
            <person name="Davis C.M."/>
            <person name="Simpson J.R."/>
            <person name="Lauterbach L."/>
            <person name="Steele A.D."/>
            <person name="Gui C."/>
            <person name="Meng S."/>
            <person name="Li G."/>
            <person name="Viehrig K."/>
            <person name="Ye F."/>
            <person name="Su P."/>
            <person name="Kiefer A.F."/>
            <person name="Nichols A."/>
            <person name="Cepeda A.J."/>
            <person name="Yan W."/>
            <person name="Fan B."/>
            <person name="Jiang Y."/>
            <person name="Adhikari A."/>
            <person name="Zheng C.-J."/>
            <person name="Schuster L."/>
            <person name="Cowan T.M."/>
            <person name="Smanski M.J."/>
            <person name="Chevrette M.G."/>
            <person name="De Carvalho L.P.S."/>
            <person name="Shen B."/>
        </authorList>
    </citation>
    <scope>NUCLEOTIDE SEQUENCE [LARGE SCALE GENOMIC DNA]</scope>
    <source>
        <strain evidence="4 5">NPDC020568</strain>
    </source>
</reference>
<name>A0ABW7TNH7_9NOCA</name>
<feature type="region of interest" description="Disordered" evidence="2">
    <location>
        <begin position="255"/>
        <end position="340"/>
    </location>
</feature>
<evidence type="ECO:0000256" key="1">
    <source>
        <dbReference type="ARBA" id="ARBA00010652"/>
    </source>
</evidence>
<evidence type="ECO:0000256" key="2">
    <source>
        <dbReference type="SAM" id="MobiDB-lite"/>
    </source>
</evidence>
<feature type="compositionally biased region" description="Low complexity" evidence="2">
    <location>
        <begin position="255"/>
        <end position="283"/>
    </location>
</feature>
<dbReference type="InterPro" id="IPR038332">
    <property type="entry name" value="PPE_sf"/>
</dbReference>